<dbReference type="PANTHER" id="PTHR42852:SF17">
    <property type="entry name" value="THIOREDOXIN-LIKE PROTEIN HI_1115"/>
    <property type="match status" value="1"/>
</dbReference>
<evidence type="ECO:0000256" key="5">
    <source>
        <dbReference type="SAM" id="SignalP"/>
    </source>
</evidence>
<dbReference type="EMBL" id="CP036280">
    <property type="protein sequence ID" value="QDU72446.1"/>
    <property type="molecule type" value="Genomic_DNA"/>
</dbReference>
<dbReference type="InterPro" id="IPR013766">
    <property type="entry name" value="Thioredoxin_domain"/>
</dbReference>
<dbReference type="GO" id="GO:0030313">
    <property type="term" value="C:cell envelope"/>
    <property type="evidence" value="ECO:0007669"/>
    <property type="project" value="UniProtKB-SubCell"/>
</dbReference>
<feature type="domain" description="Thioredoxin" evidence="6">
    <location>
        <begin position="36"/>
        <end position="192"/>
    </location>
</feature>
<evidence type="ECO:0000256" key="1">
    <source>
        <dbReference type="ARBA" id="ARBA00004196"/>
    </source>
</evidence>
<name>A0A518BZP6_9BACT</name>
<dbReference type="InterPro" id="IPR017937">
    <property type="entry name" value="Thioredoxin_CS"/>
</dbReference>
<feature type="chain" id="PRO_5022158870" evidence="5">
    <location>
        <begin position="25"/>
        <end position="193"/>
    </location>
</feature>
<evidence type="ECO:0000259" key="6">
    <source>
        <dbReference type="PROSITE" id="PS51352"/>
    </source>
</evidence>
<evidence type="ECO:0000313" key="8">
    <source>
        <dbReference type="Proteomes" id="UP000320386"/>
    </source>
</evidence>
<gene>
    <name evidence="7" type="primary">trxA_1</name>
    <name evidence="7" type="ORF">Pan265_23110</name>
</gene>
<evidence type="ECO:0000256" key="2">
    <source>
        <dbReference type="ARBA" id="ARBA00022748"/>
    </source>
</evidence>
<proteinExistence type="predicted"/>
<dbReference type="OrthoDB" id="261812at2"/>
<dbReference type="KEGG" id="mcad:Pan265_23110"/>
<dbReference type="RefSeq" id="WP_145446611.1">
    <property type="nucleotide sequence ID" value="NZ_CP036280.1"/>
</dbReference>
<dbReference type="PROSITE" id="PS00194">
    <property type="entry name" value="THIOREDOXIN_1"/>
    <property type="match status" value="1"/>
</dbReference>
<dbReference type="Proteomes" id="UP000320386">
    <property type="component" value="Chromosome"/>
</dbReference>
<dbReference type="GO" id="GO:0016491">
    <property type="term" value="F:oxidoreductase activity"/>
    <property type="evidence" value="ECO:0007669"/>
    <property type="project" value="InterPro"/>
</dbReference>
<dbReference type="SUPFAM" id="SSF52833">
    <property type="entry name" value="Thioredoxin-like"/>
    <property type="match status" value="1"/>
</dbReference>
<keyword evidence="5" id="KW-0732">Signal</keyword>
<keyword evidence="3" id="KW-0676">Redox-active center</keyword>
<dbReference type="CDD" id="cd02966">
    <property type="entry name" value="TlpA_like_family"/>
    <property type="match status" value="1"/>
</dbReference>
<feature type="compositionally biased region" description="Low complexity" evidence="4">
    <location>
        <begin position="32"/>
        <end position="41"/>
    </location>
</feature>
<dbReference type="AlphaFoldDB" id="A0A518BZP6"/>
<dbReference type="PANTHER" id="PTHR42852">
    <property type="entry name" value="THIOL:DISULFIDE INTERCHANGE PROTEIN DSBE"/>
    <property type="match status" value="1"/>
</dbReference>
<feature type="signal peptide" evidence="5">
    <location>
        <begin position="1"/>
        <end position="24"/>
    </location>
</feature>
<evidence type="ECO:0000256" key="4">
    <source>
        <dbReference type="SAM" id="MobiDB-lite"/>
    </source>
</evidence>
<reference evidence="7 8" key="1">
    <citation type="submission" date="2019-02" db="EMBL/GenBank/DDBJ databases">
        <title>Deep-cultivation of Planctomycetes and their phenomic and genomic characterization uncovers novel biology.</title>
        <authorList>
            <person name="Wiegand S."/>
            <person name="Jogler M."/>
            <person name="Boedeker C."/>
            <person name="Pinto D."/>
            <person name="Vollmers J."/>
            <person name="Rivas-Marin E."/>
            <person name="Kohn T."/>
            <person name="Peeters S.H."/>
            <person name="Heuer A."/>
            <person name="Rast P."/>
            <person name="Oberbeckmann S."/>
            <person name="Bunk B."/>
            <person name="Jeske O."/>
            <person name="Meyerdierks A."/>
            <person name="Storesund J.E."/>
            <person name="Kallscheuer N."/>
            <person name="Luecker S."/>
            <person name="Lage O.M."/>
            <person name="Pohl T."/>
            <person name="Merkel B.J."/>
            <person name="Hornburger P."/>
            <person name="Mueller R.-W."/>
            <person name="Bruemmer F."/>
            <person name="Labrenz M."/>
            <person name="Spormann A.M."/>
            <person name="Op den Camp H."/>
            <person name="Overmann J."/>
            <person name="Amann R."/>
            <person name="Jetten M.S.M."/>
            <person name="Mascher T."/>
            <person name="Medema M.H."/>
            <person name="Devos D.P."/>
            <person name="Kaster A.-K."/>
            <person name="Ovreas L."/>
            <person name="Rohde M."/>
            <person name="Galperin M.Y."/>
            <person name="Jogler C."/>
        </authorList>
    </citation>
    <scope>NUCLEOTIDE SEQUENCE [LARGE SCALE GENOMIC DNA]</scope>
    <source>
        <strain evidence="7 8">Pan265</strain>
    </source>
</reference>
<protein>
    <submittedName>
        <fullName evidence="7">Thioredoxin</fullName>
    </submittedName>
</protein>
<feature type="region of interest" description="Disordered" evidence="4">
    <location>
        <begin position="22"/>
        <end position="45"/>
    </location>
</feature>
<organism evidence="7 8">
    <name type="scientific">Mucisphaera calidilacus</name>
    <dbReference type="NCBI Taxonomy" id="2527982"/>
    <lineage>
        <taxon>Bacteria</taxon>
        <taxon>Pseudomonadati</taxon>
        <taxon>Planctomycetota</taxon>
        <taxon>Phycisphaerae</taxon>
        <taxon>Phycisphaerales</taxon>
        <taxon>Phycisphaeraceae</taxon>
        <taxon>Mucisphaera</taxon>
    </lineage>
</organism>
<dbReference type="Gene3D" id="3.40.30.10">
    <property type="entry name" value="Glutaredoxin"/>
    <property type="match status" value="1"/>
</dbReference>
<comment type="subcellular location">
    <subcellularLocation>
        <location evidence="1">Cell envelope</location>
    </subcellularLocation>
</comment>
<dbReference type="InterPro" id="IPR036249">
    <property type="entry name" value="Thioredoxin-like_sf"/>
</dbReference>
<evidence type="ECO:0000256" key="3">
    <source>
        <dbReference type="ARBA" id="ARBA00023284"/>
    </source>
</evidence>
<dbReference type="GO" id="GO:0017004">
    <property type="term" value="P:cytochrome complex assembly"/>
    <property type="evidence" value="ECO:0007669"/>
    <property type="project" value="UniProtKB-KW"/>
</dbReference>
<accession>A0A518BZP6</accession>
<keyword evidence="8" id="KW-1185">Reference proteome</keyword>
<keyword evidence="2" id="KW-0201">Cytochrome c-type biogenesis</keyword>
<dbReference type="PROSITE" id="PS51257">
    <property type="entry name" value="PROKAR_LIPOPROTEIN"/>
    <property type="match status" value="1"/>
</dbReference>
<dbReference type="Pfam" id="PF08534">
    <property type="entry name" value="Redoxin"/>
    <property type="match status" value="1"/>
</dbReference>
<dbReference type="InterPro" id="IPR013740">
    <property type="entry name" value="Redoxin"/>
</dbReference>
<dbReference type="InterPro" id="IPR050553">
    <property type="entry name" value="Thioredoxin_ResA/DsbE_sf"/>
</dbReference>
<sequence length="193" mass="20672" precursor="true">MTLRTAIAACLLAALTACDQNSTAENPPPTPAVNTTTEAAPAPKPDLPDALPVLDIDGIEALIAESAARDQIVVIDFWATWCVPCVAMFPELHEGLVAMGDDVRAVSITLDAPGKYEQRAIAFLNEHHALKDAYLLVPDTDQQERVVERLGEQWSNLEVPAVFVFGPDGKLAGEFLGPDVKGILETTASLRSQ</sequence>
<evidence type="ECO:0000313" key="7">
    <source>
        <dbReference type="EMBL" id="QDU72446.1"/>
    </source>
</evidence>
<dbReference type="PROSITE" id="PS51352">
    <property type="entry name" value="THIOREDOXIN_2"/>
    <property type="match status" value="1"/>
</dbReference>